<keyword evidence="4 6" id="KW-0274">FAD</keyword>
<dbReference type="InterPro" id="IPR013786">
    <property type="entry name" value="AcylCoA_DH/ox_N"/>
</dbReference>
<dbReference type="InterPro" id="IPR009075">
    <property type="entry name" value="AcylCo_DH/oxidase_C"/>
</dbReference>
<evidence type="ECO:0000259" key="8">
    <source>
        <dbReference type="Pfam" id="PF02770"/>
    </source>
</evidence>
<feature type="domain" description="Acyl-CoA oxidase/dehydrogenase middle" evidence="8">
    <location>
        <begin position="130"/>
        <end position="226"/>
    </location>
</feature>
<dbReference type="InterPro" id="IPR046373">
    <property type="entry name" value="Acyl-CoA_Oxase/DH_mid-dom_sf"/>
</dbReference>
<dbReference type="FunFam" id="2.40.110.10:FF:000002">
    <property type="entry name" value="Acyl-CoA dehydrogenase fadE12"/>
    <property type="match status" value="1"/>
</dbReference>
<keyword evidence="3 6" id="KW-0285">Flavoprotein</keyword>
<feature type="domain" description="Acyl-CoA dehydrogenase/oxidase N-terminal" evidence="9">
    <location>
        <begin position="13"/>
        <end position="126"/>
    </location>
</feature>
<reference evidence="10 11" key="1">
    <citation type="submission" date="2016-01" db="EMBL/GenBank/DDBJ databases">
        <authorList>
            <person name="McClelland M."/>
            <person name="Jain A."/>
            <person name="Saraogi P."/>
            <person name="Mendelson R."/>
            <person name="Westerman R."/>
            <person name="SanMiguel P."/>
            <person name="Csonka L."/>
        </authorList>
    </citation>
    <scope>NUCLEOTIDE SEQUENCE [LARGE SCALE GENOMIC DNA]</scope>
    <source>
        <strain evidence="10 11">PE8-15</strain>
    </source>
</reference>
<evidence type="ECO:0000256" key="1">
    <source>
        <dbReference type="ARBA" id="ARBA00001974"/>
    </source>
</evidence>
<dbReference type="SUPFAM" id="SSF47203">
    <property type="entry name" value="Acyl-CoA dehydrogenase C-terminal domain-like"/>
    <property type="match status" value="1"/>
</dbReference>
<dbReference type="GO" id="GO:0050660">
    <property type="term" value="F:flavin adenine dinucleotide binding"/>
    <property type="evidence" value="ECO:0007669"/>
    <property type="project" value="InterPro"/>
</dbReference>
<dbReference type="Pfam" id="PF02770">
    <property type="entry name" value="Acyl-CoA_dh_M"/>
    <property type="match status" value="1"/>
</dbReference>
<proteinExistence type="inferred from homology"/>
<gene>
    <name evidence="10" type="ORF">AWW70_19390</name>
</gene>
<keyword evidence="5 6" id="KW-0560">Oxidoreductase</keyword>
<dbReference type="InterPro" id="IPR037069">
    <property type="entry name" value="AcylCoA_DH/ox_N_sf"/>
</dbReference>
<evidence type="ECO:0000313" key="10">
    <source>
        <dbReference type="EMBL" id="KWU58997.1"/>
    </source>
</evidence>
<protein>
    <recommendedName>
        <fullName evidence="12">Acyl-CoA dehydrogenase</fullName>
    </recommendedName>
</protein>
<dbReference type="InterPro" id="IPR009100">
    <property type="entry name" value="AcylCoA_DH/oxidase_NM_dom_sf"/>
</dbReference>
<dbReference type="Gene3D" id="1.10.540.10">
    <property type="entry name" value="Acyl-CoA dehydrogenase/oxidase, N-terminal domain"/>
    <property type="match status" value="1"/>
</dbReference>
<dbReference type="Gene3D" id="1.20.140.10">
    <property type="entry name" value="Butyryl-CoA Dehydrogenase, subunit A, domain 3"/>
    <property type="match status" value="1"/>
</dbReference>
<dbReference type="EMBL" id="LRPH01000070">
    <property type="protein sequence ID" value="KWU58997.1"/>
    <property type="molecule type" value="Genomic_DNA"/>
</dbReference>
<dbReference type="AlphaFoldDB" id="A0A109G2F6"/>
<organism evidence="10 11">
    <name type="scientific">Bacillus mycoides</name>
    <dbReference type="NCBI Taxonomy" id="1405"/>
    <lineage>
        <taxon>Bacteria</taxon>
        <taxon>Bacillati</taxon>
        <taxon>Bacillota</taxon>
        <taxon>Bacilli</taxon>
        <taxon>Bacillales</taxon>
        <taxon>Bacillaceae</taxon>
        <taxon>Bacillus</taxon>
        <taxon>Bacillus cereus group</taxon>
    </lineage>
</organism>
<sequence>MITVSEKDLNVLHTNLCRFIQDELLPFEAEQKLNAEEDIPMEAIKWVRKRSRELGFYGINLPKELGGQNLSLKGLCILKEELARSGSILWGQVIGEIGGPLRIGQMLGSFTQEQKEKYIMPIVTGETSCCFALTEPNAGSDAFAIETTAVRDGADYILNGKKHYISAAPYADFAIVMAKELLSEKKERITAFIVDKKAPNTSGFELGNIQVPISGERIHAELIFNQCRVPASNIIGESGKGLLLGLQRISVNRASHACGFVGIAQYLLDLSIEQAQTRIQFGRAIGEFQAIQHMLADMATEIYAARCMVYDVIEKIDRGEEKRIGASMAKLFAAEMVNRVADKAVQIFGSQGLEKGHPVEKMYRSARMFRILSGTSEIQRNTIAKELLKEKVSSNYFKR</sequence>
<dbReference type="Proteomes" id="UP000065797">
    <property type="component" value="Unassembled WGS sequence"/>
</dbReference>
<evidence type="ECO:0000259" key="7">
    <source>
        <dbReference type="Pfam" id="PF00441"/>
    </source>
</evidence>
<dbReference type="InterPro" id="IPR006089">
    <property type="entry name" value="Acyl-CoA_DH_CS"/>
</dbReference>
<accession>A0A109G2F6</accession>
<evidence type="ECO:0000256" key="6">
    <source>
        <dbReference type="RuleBase" id="RU362125"/>
    </source>
</evidence>
<evidence type="ECO:0000256" key="2">
    <source>
        <dbReference type="ARBA" id="ARBA00009347"/>
    </source>
</evidence>
<dbReference type="Gene3D" id="2.40.110.10">
    <property type="entry name" value="Butyryl-CoA Dehydrogenase, subunit A, domain 2"/>
    <property type="match status" value="1"/>
</dbReference>
<comment type="caution">
    <text evidence="10">The sequence shown here is derived from an EMBL/GenBank/DDBJ whole genome shotgun (WGS) entry which is preliminary data.</text>
</comment>
<dbReference type="InterPro" id="IPR006091">
    <property type="entry name" value="Acyl-CoA_Oxase/DH_mid-dom"/>
</dbReference>
<evidence type="ECO:0008006" key="12">
    <source>
        <dbReference type="Google" id="ProtNLM"/>
    </source>
</evidence>
<evidence type="ECO:0000256" key="5">
    <source>
        <dbReference type="ARBA" id="ARBA00023002"/>
    </source>
</evidence>
<evidence type="ECO:0000313" key="11">
    <source>
        <dbReference type="Proteomes" id="UP000065797"/>
    </source>
</evidence>
<feature type="domain" description="Acyl-CoA dehydrogenase/oxidase C-terminal" evidence="7">
    <location>
        <begin position="239"/>
        <end position="388"/>
    </location>
</feature>
<dbReference type="PANTHER" id="PTHR43884:SF40">
    <property type="entry name" value="ACYL-COA DEHYDROGENASE"/>
    <property type="match status" value="1"/>
</dbReference>
<dbReference type="RefSeq" id="WP_060751022.1">
    <property type="nucleotide sequence ID" value="NZ_LRPH01000070.1"/>
</dbReference>
<evidence type="ECO:0000256" key="3">
    <source>
        <dbReference type="ARBA" id="ARBA00022630"/>
    </source>
</evidence>
<dbReference type="InterPro" id="IPR036250">
    <property type="entry name" value="AcylCo_DH-like_C"/>
</dbReference>
<evidence type="ECO:0000256" key="4">
    <source>
        <dbReference type="ARBA" id="ARBA00022827"/>
    </source>
</evidence>
<evidence type="ECO:0000259" key="9">
    <source>
        <dbReference type="Pfam" id="PF02771"/>
    </source>
</evidence>
<name>A0A109G2F6_BACMY</name>
<dbReference type="Pfam" id="PF02771">
    <property type="entry name" value="Acyl-CoA_dh_N"/>
    <property type="match status" value="1"/>
</dbReference>
<dbReference type="PANTHER" id="PTHR43884">
    <property type="entry name" value="ACYL-COA DEHYDROGENASE"/>
    <property type="match status" value="1"/>
</dbReference>
<dbReference type="SUPFAM" id="SSF56645">
    <property type="entry name" value="Acyl-CoA dehydrogenase NM domain-like"/>
    <property type="match status" value="1"/>
</dbReference>
<comment type="cofactor">
    <cofactor evidence="1 6">
        <name>FAD</name>
        <dbReference type="ChEBI" id="CHEBI:57692"/>
    </cofactor>
</comment>
<dbReference type="Pfam" id="PF00441">
    <property type="entry name" value="Acyl-CoA_dh_1"/>
    <property type="match status" value="1"/>
</dbReference>
<dbReference type="FunFam" id="1.20.140.10:FF:000001">
    <property type="entry name" value="Acyl-CoA dehydrogenase"/>
    <property type="match status" value="1"/>
</dbReference>
<dbReference type="GO" id="GO:0003995">
    <property type="term" value="F:acyl-CoA dehydrogenase activity"/>
    <property type="evidence" value="ECO:0007669"/>
    <property type="project" value="InterPro"/>
</dbReference>
<comment type="similarity">
    <text evidence="2 6">Belongs to the acyl-CoA dehydrogenase family.</text>
</comment>
<dbReference type="PROSITE" id="PS00072">
    <property type="entry name" value="ACYL_COA_DH_1"/>
    <property type="match status" value="1"/>
</dbReference>